<sequence length="303" mass="34195">MTGFSASKIANTCPLIRVLRAQGVESSSTRDPGGGVQGTADEAAASSYKRRKSPVPSPSKQPRPQSNSPPRRSRARPPQNTTPANPNFLRRGPQQGKLWNPEEDPTSSPYQAKQNAARPPKASAPPRRADTPKEDSETLRLIRQPETRPIDNSQSSQNNTKLNNEQWQALIALHRTLLHEYHDFFLALQHPCASIALKRLALKYAMPARMWRHGIHSFLELLRYRLPGSLEHMLTFIYLAYSMMALLYETVPAFEDTWIECLGDLGRLFPHYPGCPILYNMASRPTAIHPQATKSRQKRTRSR</sequence>
<proteinExistence type="predicted"/>
<organism evidence="2 3">
    <name type="scientific">Xylaria bambusicola</name>
    <dbReference type="NCBI Taxonomy" id="326684"/>
    <lineage>
        <taxon>Eukaryota</taxon>
        <taxon>Fungi</taxon>
        <taxon>Dikarya</taxon>
        <taxon>Ascomycota</taxon>
        <taxon>Pezizomycotina</taxon>
        <taxon>Sordariomycetes</taxon>
        <taxon>Xylariomycetidae</taxon>
        <taxon>Xylariales</taxon>
        <taxon>Xylariaceae</taxon>
        <taxon>Xylaria</taxon>
    </lineage>
</organism>
<reference evidence="2 3" key="1">
    <citation type="submission" date="2023-10" db="EMBL/GenBank/DDBJ databases">
        <title>Draft genome sequence of Xylaria bambusicola isolate GMP-LS, the root and basal stem rot pathogen of sugarcane in Indonesia.</title>
        <authorList>
            <person name="Selvaraj P."/>
            <person name="Muralishankar V."/>
            <person name="Muruganantham S."/>
            <person name="Sp S."/>
            <person name="Haryani S."/>
            <person name="Lau K.J.X."/>
            <person name="Naqvi N.I."/>
        </authorList>
    </citation>
    <scope>NUCLEOTIDE SEQUENCE [LARGE SCALE GENOMIC DNA]</scope>
    <source>
        <strain evidence="2">GMP-LS</strain>
    </source>
</reference>
<evidence type="ECO:0000256" key="1">
    <source>
        <dbReference type="SAM" id="MobiDB-lite"/>
    </source>
</evidence>
<feature type="compositionally biased region" description="Low complexity" evidence="1">
    <location>
        <begin position="116"/>
        <end position="126"/>
    </location>
</feature>
<evidence type="ECO:0008006" key="4">
    <source>
        <dbReference type="Google" id="ProtNLM"/>
    </source>
</evidence>
<evidence type="ECO:0000313" key="3">
    <source>
        <dbReference type="Proteomes" id="UP001305414"/>
    </source>
</evidence>
<feature type="compositionally biased region" description="Polar residues" evidence="1">
    <location>
        <begin position="150"/>
        <end position="160"/>
    </location>
</feature>
<dbReference type="SUPFAM" id="SSF48452">
    <property type="entry name" value="TPR-like"/>
    <property type="match status" value="1"/>
</dbReference>
<feature type="region of interest" description="Disordered" evidence="1">
    <location>
        <begin position="23"/>
        <end position="160"/>
    </location>
</feature>
<accession>A0AAN7V0N8</accession>
<feature type="compositionally biased region" description="Basic and acidic residues" evidence="1">
    <location>
        <begin position="127"/>
        <end position="149"/>
    </location>
</feature>
<dbReference type="EMBL" id="JAWHQM010000078">
    <property type="protein sequence ID" value="KAK5636821.1"/>
    <property type="molecule type" value="Genomic_DNA"/>
</dbReference>
<protein>
    <recommendedName>
        <fullName evidence="4">DNA/RNA-binding domain-containing protein</fullName>
    </recommendedName>
</protein>
<name>A0AAN7V0N8_9PEZI</name>
<dbReference type="InterPro" id="IPR011990">
    <property type="entry name" value="TPR-like_helical_dom_sf"/>
</dbReference>
<gene>
    <name evidence="2" type="ORF">RRF57_012533</name>
</gene>
<comment type="caution">
    <text evidence="2">The sequence shown here is derived from an EMBL/GenBank/DDBJ whole genome shotgun (WGS) entry which is preliminary data.</text>
</comment>
<keyword evidence="3" id="KW-1185">Reference proteome</keyword>
<evidence type="ECO:0000313" key="2">
    <source>
        <dbReference type="EMBL" id="KAK5636821.1"/>
    </source>
</evidence>
<dbReference type="AlphaFoldDB" id="A0AAN7V0N8"/>
<dbReference type="Proteomes" id="UP001305414">
    <property type="component" value="Unassembled WGS sequence"/>
</dbReference>